<dbReference type="CDD" id="cd18547">
    <property type="entry name" value="ABC_6TM_Tm288_like"/>
    <property type="match status" value="1"/>
</dbReference>
<dbReference type="InterPro" id="IPR017871">
    <property type="entry name" value="ABC_transporter-like_CS"/>
</dbReference>
<dbReference type="InterPro" id="IPR011527">
    <property type="entry name" value="ABC1_TM_dom"/>
</dbReference>
<feature type="transmembrane region" description="Helical" evidence="7">
    <location>
        <begin position="43"/>
        <end position="65"/>
    </location>
</feature>
<evidence type="ECO:0000256" key="7">
    <source>
        <dbReference type="SAM" id="Phobius"/>
    </source>
</evidence>
<protein>
    <submittedName>
        <fullName evidence="10">ABC transporter ATP-binding protein</fullName>
    </submittedName>
</protein>
<evidence type="ECO:0000259" key="8">
    <source>
        <dbReference type="PROSITE" id="PS50893"/>
    </source>
</evidence>
<evidence type="ECO:0000256" key="6">
    <source>
        <dbReference type="ARBA" id="ARBA00023136"/>
    </source>
</evidence>
<comment type="subcellular location">
    <subcellularLocation>
        <location evidence="1">Cell membrane</location>
        <topology evidence="1">Multi-pass membrane protein</topology>
    </subcellularLocation>
</comment>
<organism evidence="10 11">
    <name type="scientific">Robertmurraya mangrovi</name>
    <dbReference type="NCBI Taxonomy" id="3098077"/>
    <lineage>
        <taxon>Bacteria</taxon>
        <taxon>Bacillati</taxon>
        <taxon>Bacillota</taxon>
        <taxon>Bacilli</taxon>
        <taxon>Bacillales</taxon>
        <taxon>Bacillaceae</taxon>
        <taxon>Robertmurraya</taxon>
    </lineage>
</organism>
<dbReference type="PROSITE" id="PS50893">
    <property type="entry name" value="ABC_TRANSPORTER_2"/>
    <property type="match status" value="1"/>
</dbReference>
<dbReference type="InterPro" id="IPR036640">
    <property type="entry name" value="ABC1_TM_sf"/>
</dbReference>
<keyword evidence="6 7" id="KW-0472">Membrane</keyword>
<dbReference type="Pfam" id="PF00664">
    <property type="entry name" value="ABC_membrane"/>
    <property type="match status" value="1"/>
</dbReference>
<keyword evidence="3" id="KW-0547">Nucleotide-binding</keyword>
<dbReference type="InterPro" id="IPR003439">
    <property type="entry name" value="ABC_transporter-like_ATP-bd"/>
</dbReference>
<feature type="domain" description="ABC transporter" evidence="8">
    <location>
        <begin position="362"/>
        <end position="598"/>
    </location>
</feature>
<dbReference type="Pfam" id="PF00005">
    <property type="entry name" value="ABC_tran"/>
    <property type="match status" value="1"/>
</dbReference>
<feature type="domain" description="ABC transmembrane type-1" evidence="9">
    <location>
        <begin position="47"/>
        <end position="328"/>
    </location>
</feature>
<reference evidence="10 11" key="1">
    <citation type="submission" date="2023-11" db="EMBL/GenBank/DDBJ databases">
        <title>Bacillus jintuensis, isolated from a mudflat on the Beibu Gulf coast.</title>
        <authorList>
            <person name="Li M."/>
        </authorList>
    </citation>
    <scope>NUCLEOTIDE SEQUENCE [LARGE SCALE GENOMIC DNA]</scope>
    <source>
        <strain evidence="10 11">31A1R</strain>
    </source>
</reference>
<feature type="transmembrane region" description="Helical" evidence="7">
    <location>
        <begin position="160"/>
        <end position="181"/>
    </location>
</feature>
<comment type="caution">
    <text evidence="10">The sequence shown here is derived from an EMBL/GenBank/DDBJ whole genome shotgun (WGS) entry which is preliminary data.</text>
</comment>
<dbReference type="InterPro" id="IPR003593">
    <property type="entry name" value="AAA+_ATPase"/>
</dbReference>
<evidence type="ECO:0000313" key="10">
    <source>
        <dbReference type="EMBL" id="MDZ5471710.1"/>
    </source>
</evidence>
<feature type="transmembrane region" description="Helical" evidence="7">
    <location>
        <begin position="85"/>
        <end position="108"/>
    </location>
</feature>
<feature type="transmembrane region" description="Helical" evidence="7">
    <location>
        <begin position="187"/>
        <end position="204"/>
    </location>
</feature>
<dbReference type="SMART" id="SM00382">
    <property type="entry name" value="AAA"/>
    <property type="match status" value="1"/>
</dbReference>
<sequence>MVKTTNDDKKNASSKQTGNKKIKAKDIKGTLYKIWLYLAKEKGLLSFVLLMIVISSALSLLGPYLMGVTVDRLIEGWDTNRLLTMLLWLVLIYVLQSVAVFLQNYWMIGIAQNVVLSMRNQLFSHLQKLPVSFFQKRQHGELMSRLTNDMENVSRTLNSSVIQVVTSSLTVLGTIIVMFWLSPLLTILTLTIVPAMFAGLKWITNRTGQYFKEQQKTLGDINGYIEETLSGQKIVKMYSQEQRVIEEFERKNSALKKSSYWAQTYSGFIPKLMNMLNNVSFAVIVGVGGILALKGHISIGVIVIFTTYSRQFTRPLNDLANQFNMILSAVAGAERVFQIMDEKEEKNDESQAKDITSLEGDVRFDSVSFSYDQSVATLEEVSFHATPGQTVALVGPTGAGKTTIISLLSRFYEVEQGQGHIYIDGMDIKNITRDSLRKQMAFVLQDSVLFKTTVRENIRYGRLSATDDEVIFAAKGANAHDFIMKLPNGYDTILDSEGQGISHGQRQLLSIARAMLANPSLLILDEATSSIDTITEMKINEALQRLMKGRTSFVIAHRLNTIQNADLIIVLKNGKLIEKGTHDSLLKANGFYAGLVHSQQGKSTLA</sequence>
<dbReference type="EMBL" id="JAXOFX010000004">
    <property type="protein sequence ID" value="MDZ5471710.1"/>
    <property type="molecule type" value="Genomic_DNA"/>
</dbReference>
<proteinExistence type="predicted"/>
<dbReference type="Gene3D" id="3.40.50.300">
    <property type="entry name" value="P-loop containing nucleotide triphosphate hydrolases"/>
    <property type="match status" value="1"/>
</dbReference>
<dbReference type="PROSITE" id="PS00211">
    <property type="entry name" value="ABC_TRANSPORTER_1"/>
    <property type="match status" value="1"/>
</dbReference>
<evidence type="ECO:0000256" key="4">
    <source>
        <dbReference type="ARBA" id="ARBA00022840"/>
    </source>
</evidence>
<keyword evidence="4 10" id="KW-0067">ATP-binding</keyword>
<gene>
    <name evidence="10" type="ORF">SM124_08120</name>
</gene>
<dbReference type="Proteomes" id="UP001290455">
    <property type="component" value="Unassembled WGS sequence"/>
</dbReference>
<dbReference type="PANTHER" id="PTHR43394">
    <property type="entry name" value="ATP-DEPENDENT PERMEASE MDL1, MITOCHONDRIAL"/>
    <property type="match status" value="1"/>
</dbReference>
<evidence type="ECO:0000256" key="5">
    <source>
        <dbReference type="ARBA" id="ARBA00022989"/>
    </source>
</evidence>
<dbReference type="Gene3D" id="1.20.1560.10">
    <property type="entry name" value="ABC transporter type 1, transmembrane domain"/>
    <property type="match status" value="1"/>
</dbReference>
<dbReference type="GO" id="GO:0005524">
    <property type="term" value="F:ATP binding"/>
    <property type="evidence" value="ECO:0007669"/>
    <property type="project" value="UniProtKB-KW"/>
</dbReference>
<evidence type="ECO:0000256" key="1">
    <source>
        <dbReference type="ARBA" id="ARBA00004651"/>
    </source>
</evidence>
<dbReference type="PROSITE" id="PS50929">
    <property type="entry name" value="ABC_TM1F"/>
    <property type="match status" value="1"/>
</dbReference>
<accession>A0ABU5IX34</accession>
<dbReference type="InterPro" id="IPR027417">
    <property type="entry name" value="P-loop_NTPase"/>
</dbReference>
<evidence type="ECO:0000259" key="9">
    <source>
        <dbReference type="PROSITE" id="PS50929"/>
    </source>
</evidence>
<evidence type="ECO:0000256" key="2">
    <source>
        <dbReference type="ARBA" id="ARBA00022692"/>
    </source>
</evidence>
<dbReference type="CDD" id="cd03254">
    <property type="entry name" value="ABCC_Glucan_exporter_like"/>
    <property type="match status" value="1"/>
</dbReference>
<dbReference type="InterPro" id="IPR039421">
    <property type="entry name" value="Type_1_exporter"/>
</dbReference>
<dbReference type="RefSeq" id="WP_322446014.1">
    <property type="nucleotide sequence ID" value="NZ_JAXOFX010000004.1"/>
</dbReference>
<dbReference type="SUPFAM" id="SSF90123">
    <property type="entry name" value="ABC transporter transmembrane region"/>
    <property type="match status" value="1"/>
</dbReference>
<name>A0ABU5IX34_9BACI</name>
<keyword evidence="5 7" id="KW-1133">Transmembrane helix</keyword>
<evidence type="ECO:0000313" key="11">
    <source>
        <dbReference type="Proteomes" id="UP001290455"/>
    </source>
</evidence>
<dbReference type="PANTHER" id="PTHR43394:SF1">
    <property type="entry name" value="ATP-BINDING CASSETTE SUB-FAMILY B MEMBER 10, MITOCHONDRIAL"/>
    <property type="match status" value="1"/>
</dbReference>
<keyword evidence="2 7" id="KW-0812">Transmembrane</keyword>
<keyword evidence="11" id="KW-1185">Reference proteome</keyword>
<dbReference type="SUPFAM" id="SSF52540">
    <property type="entry name" value="P-loop containing nucleoside triphosphate hydrolases"/>
    <property type="match status" value="1"/>
</dbReference>
<feature type="transmembrane region" description="Helical" evidence="7">
    <location>
        <begin position="281"/>
        <end position="305"/>
    </location>
</feature>
<evidence type="ECO:0000256" key="3">
    <source>
        <dbReference type="ARBA" id="ARBA00022741"/>
    </source>
</evidence>